<dbReference type="EMBL" id="JBBJBU010000007">
    <property type="protein sequence ID" value="KAK7204646.1"/>
    <property type="molecule type" value="Genomic_DNA"/>
</dbReference>
<keyword evidence="3" id="KW-0687">Ribonucleoprotein</keyword>
<dbReference type="InterPro" id="IPR034704">
    <property type="entry name" value="Ribosomal_bL28/bL31-like_sf"/>
</dbReference>
<evidence type="ECO:0000256" key="3">
    <source>
        <dbReference type="ARBA" id="ARBA00023274"/>
    </source>
</evidence>
<evidence type="ECO:0000256" key="2">
    <source>
        <dbReference type="ARBA" id="ARBA00022980"/>
    </source>
</evidence>
<comment type="caution">
    <text evidence="4">The sequence shown here is derived from an EMBL/GenBank/DDBJ whole genome shotgun (WGS) entry which is preliminary data.</text>
</comment>
<dbReference type="InterPro" id="IPR026569">
    <property type="entry name" value="Ribosomal_bL28"/>
</dbReference>
<dbReference type="InterPro" id="IPR037147">
    <property type="entry name" value="Ribosomal_bL28_sf"/>
</dbReference>
<keyword evidence="2" id="KW-0689">Ribosomal protein</keyword>
<keyword evidence="5" id="KW-1185">Reference proteome</keyword>
<evidence type="ECO:0000313" key="5">
    <source>
        <dbReference type="Proteomes" id="UP001498771"/>
    </source>
</evidence>
<dbReference type="GeneID" id="90038333"/>
<dbReference type="Gene3D" id="2.30.170.40">
    <property type="entry name" value="Ribosomal protein L28/L24"/>
    <property type="match status" value="1"/>
</dbReference>
<accession>A0ABR1F491</accession>
<dbReference type="SUPFAM" id="SSF143800">
    <property type="entry name" value="L28p-like"/>
    <property type="match status" value="1"/>
</dbReference>
<comment type="similarity">
    <text evidence="1">Belongs to the bacterial ribosomal protein bL28 family.</text>
</comment>
<sequence length="187" mass="21643">MLFGQLFRSRVAALVPTSASPMSLLRRTFTSTAPALREFKLVVNRRVKQRPALKGNFWVRQHLKTGRRIKYPPYPYGDATVFKRSNRGLFGGLFPMKGHSITEKLERKINRRWVPNIVKATLYSEALKTRIKIPVATKVLRTIKREGGLDNYLTKEKSARIKELGPRGWRLRYAVLLRQQNLKPSQL</sequence>
<dbReference type="PANTHER" id="PTHR13528">
    <property type="entry name" value="39S RIBOSOMAL PROTEIN L28, MITOCHONDRIAL"/>
    <property type="match status" value="1"/>
</dbReference>
<proteinExistence type="inferred from homology"/>
<dbReference type="Pfam" id="PF00830">
    <property type="entry name" value="Ribosomal_L28"/>
    <property type="match status" value="1"/>
</dbReference>
<dbReference type="RefSeq" id="XP_064767679.1">
    <property type="nucleotide sequence ID" value="XM_064912821.1"/>
</dbReference>
<protein>
    <submittedName>
        <fullName evidence="4">YMR193Wp-like protein</fullName>
    </submittedName>
</protein>
<gene>
    <name evidence="4" type="ORF">BZA70DRAFT_279680</name>
</gene>
<organism evidence="4 5">
    <name type="scientific">Myxozyma melibiosi</name>
    <dbReference type="NCBI Taxonomy" id="54550"/>
    <lineage>
        <taxon>Eukaryota</taxon>
        <taxon>Fungi</taxon>
        <taxon>Dikarya</taxon>
        <taxon>Ascomycota</taxon>
        <taxon>Saccharomycotina</taxon>
        <taxon>Lipomycetes</taxon>
        <taxon>Lipomycetales</taxon>
        <taxon>Lipomycetaceae</taxon>
        <taxon>Myxozyma</taxon>
    </lineage>
</organism>
<evidence type="ECO:0000256" key="1">
    <source>
        <dbReference type="ARBA" id="ARBA00008760"/>
    </source>
</evidence>
<reference evidence="4 5" key="1">
    <citation type="submission" date="2024-03" db="EMBL/GenBank/DDBJ databases">
        <title>Genome-scale model development and genomic sequencing of the oleaginous clade Lipomyces.</title>
        <authorList>
            <consortium name="Lawrence Berkeley National Laboratory"/>
            <person name="Czajka J.J."/>
            <person name="Han Y."/>
            <person name="Kim J."/>
            <person name="Mondo S.J."/>
            <person name="Hofstad B.A."/>
            <person name="Robles A."/>
            <person name="Haridas S."/>
            <person name="Riley R."/>
            <person name="LaButti K."/>
            <person name="Pangilinan J."/>
            <person name="Andreopoulos W."/>
            <person name="Lipzen A."/>
            <person name="Yan J."/>
            <person name="Wang M."/>
            <person name="Ng V."/>
            <person name="Grigoriev I.V."/>
            <person name="Spatafora J.W."/>
            <person name="Magnuson J.K."/>
            <person name="Baker S.E."/>
            <person name="Pomraning K.R."/>
        </authorList>
    </citation>
    <scope>NUCLEOTIDE SEQUENCE [LARGE SCALE GENOMIC DNA]</scope>
    <source>
        <strain evidence="4 5">Phaff 52-87</strain>
    </source>
</reference>
<evidence type="ECO:0000313" key="4">
    <source>
        <dbReference type="EMBL" id="KAK7204646.1"/>
    </source>
</evidence>
<dbReference type="Proteomes" id="UP001498771">
    <property type="component" value="Unassembled WGS sequence"/>
</dbReference>
<name>A0ABR1F491_9ASCO</name>
<dbReference type="PANTHER" id="PTHR13528:SF2">
    <property type="entry name" value="LARGE RIBOSOMAL SUBUNIT PROTEIN BL28M"/>
    <property type="match status" value="1"/>
</dbReference>